<evidence type="ECO:0000259" key="1">
    <source>
        <dbReference type="Pfam" id="PF20169"/>
    </source>
</evidence>
<evidence type="ECO:0000313" key="2">
    <source>
        <dbReference type="EMBL" id="MFD0888476.1"/>
    </source>
</evidence>
<protein>
    <submittedName>
        <fullName evidence="2">DUF6537 domain-containing protein</fullName>
    </submittedName>
</protein>
<evidence type="ECO:0000313" key="3">
    <source>
        <dbReference type="Proteomes" id="UP001597024"/>
    </source>
</evidence>
<accession>A0ABW3DXA9</accession>
<reference evidence="3" key="1">
    <citation type="journal article" date="2019" name="Int. J. Syst. Evol. Microbiol.">
        <title>The Global Catalogue of Microorganisms (GCM) 10K type strain sequencing project: providing services to taxonomists for standard genome sequencing and annotation.</title>
        <authorList>
            <consortium name="The Broad Institute Genomics Platform"/>
            <consortium name="The Broad Institute Genome Sequencing Center for Infectious Disease"/>
            <person name="Wu L."/>
            <person name="Ma J."/>
        </authorList>
    </citation>
    <scope>NUCLEOTIDE SEQUENCE [LARGE SCALE GENOMIC DNA]</scope>
    <source>
        <strain evidence="3">CCUG 62974</strain>
    </source>
</reference>
<proteinExistence type="predicted"/>
<gene>
    <name evidence="2" type="ORF">ACFQ08_28410</name>
</gene>
<comment type="caution">
    <text evidence="2">The sequence shown here is derived from an EMBL/GenBank/DDBJ whole genome shotgun (WGS) entry which is preliminary data.</text>
</comment>
<keyword evidence="3" id="KW-1185">Reference proteome</keyword>
<dbReference type="InterPro" id="IPR046667">
    <property type="entry name" value="DUF6537"/>
</dbReference>
<sequence>RPDPGLARLVDSIAEPGTELHRLLTVRVPDLAAYQNPRYAGSYAEAVRAVKAEEAKVSAGPLPITEAYARHLHRLMAYKDEYEVARLHLDPAERARIAAEFGPGAKISYNLHPPVLRAMGMNRKIRLGTWFDPVFHLLYGMRGLRGTRLDPFGVAGVRRTERALVGEYTRDVLRALSHLTPETAATVLELAELPDVVRGYEHVKMRNVAAYRASAASLLARLSGGREPGSPERD</sequence>
<organism evidence="2 3">
    <name type="scientific">Streptosporangium algeriense</name>
    <dbReference type="NCBI Taxonomy" id="1682748"/>
    <lineage>
        <taxon>Bacteria</taxon>
        <taxon>Bacillati</taxon>
        <taxon>Actinomycetota</taxon>
        <taxon>Actinomycetes</taxon>
        <taxon>Streptosporangiales</taxon>
        <taxon>Streptosporangiaceae</taxon>
        <taxon>Streptosporangium</taxon>
    </lineage>
</organism>
<dbReference type="Proteomes" id="UP001597024">
    <property type="component" value="Unassembled WGS sequence"/>
</dbReference>
<dbReference type="Pfam" id="PF20169">
    <property type="entry name" value="DUF6537"/>
    <property type="match status" value="1"/>
</dbReference>
<name>A0ABW3DXA9_9ACTN</name>
<dbReference type="EMBL" id="JBHTHX010001350">
    <property type="protein sequence ID" value="MFD0888476.1"/>
    <property type="molecule type" value="Genomic_DNA"/>
</dbReference>
<feature type="domain" description="DUF6537" evidence="1">
    <location>
        <begin position="21"/>
        <end position="214"/>
    </location>
</feature>
<feature type="non-terminal residue" evidence="2">
    <location>
        <position position="1"/>
    </location>
</feature>